<proteinExistence type="inferred from homology"/>
<keyword evidence="5" id="KW-0808">Transferase</keyword>
<evidence type="ECO:0000256" key="1">
    <source>
        <dbReference type="ARBA" id="ARBA00000826"/>
    </source>
</evidence>
<dbReference type="OrthoDB" id="196493at2759"/>
<dbReference type="EMBL" id="JAGTXO010000005">
    <property type="protein sequence ID" value="KAG8468126.1"/>
    <property type="molecule type" value="Genomic_DNA"/>
</dbReference>
<dbReference type="Pfam" id="PF02806">
    <property type="entry name" value="Alpha-amylase_C"/>
    <property type="match status" value="1"/>
</dbReference>
<dbReference type="Gene3D" id="2.60.40.10">
    <property type="entry name" value="Immunoglobulins"/>
    <property type="match status" value="1"/>
</dbReference>
<dbReference type="SUPFAM" id="SSF51445">
    <property type="entry name" value="(Trans)glycosidases"/>
    <property type="match status" value="1"/>
</dbReference>
<dbReference type="OMA" id="YEMHLGS"/>
<dbReference type="SUPFAM" id="SSF81296">
    <property type="entry name" value="E set domains"/>
    <property type="match status" value="1"/>
</dbReference>
<evidence type="ECO:0000256" key="7">
    <source>
        <dbReference type="SAM" id="MobiDB-lite"/>
    </source>
</evidence>
<dbReference type="GO" id="GO:0005978">
    <property type="term" value="P:glycogen biosynthetic process"/>
    <property type="evidence" value="ECO:0007669"/>
    <property type="project" value="InterPro"/>
</dbReference>
<evidence type="ECO:0000313" key="10">
    <source>
        <dbReference type="Proteomes" id="UP000751190"/>
    </source>
</evidence>
<feature type="region of interest" description="Disordered" evidence="7">
    <location>
        <begin position="339"/>
        <end position="407"/>
    </location>
</feature>
<dbReference type="PANTHER" id="PTHR43651:SF3">
    <property type="entry name" value="1,4-ALPHA-GLUCAN-BRANCHING ENZYME"/>
    <property type="match status" value="1"/>
</dbReference>
<keyword evidence="10" id="KW-1185">Reference proteome</keyword>
<dbReference type="Gene3D" id="3.20.20.80">
    <property type="entry name" value="Glycosidases"/>
    <property type="match status" value="1"/>
</dbReference>
<name>A0A8J6CEH4_DIALT</name>
<dbReference type="SMART" id="SM00642">
    <property type="entry name" value="Aamy"/>
    <property type="match status" value="1"/>
</dbReference>
<evidence type="ECO:0000256" key="2">
    <source>
        <dbReference type="ARBA" id="ARBA00009000"/>
    </source>
</evidence>
<dbReference type="InterPro" id="IPR004193">
    <property type="entry name" value="Glyco_hydro_13_N"/>
</dbReference>
<comment type="catalytic activity">
    <reaction evidence="1">
        <text>Transfers a segment of a (1-&gt;4)-alpha-D-glucan chain to a primary hydroxy group in a similar glucan chain.</text>
        <dbReference type="EC" id="2.4.1.18"/>
    </reaction>
</comment>
<dbReference type="GO" id="GO:0043169">
    <property type="term" value="F:cation binding"/>
    <property type="evidence" value="ECO:0007669"/>
    <property type="project" value="InterPro"/>
</dbReference>
<accession>A0A8J6CEH4</accession>
<evidence type="ECO:0000256" key="3">
    <source>
        <dbReference type="ARBA" id="ARBA00012541"/>
    </source>
</evidence>
<dbReference type="Pfam" id="PF02922">
    <property type="entry name" value="CBM_48"/>
    <property type="match status" value="1"/>
</dbReference>
<dbReference type="InterPro" id="IPR014756">
    <property type="entry name" value="Ig_E-set"/>
</dbReference>
<feature type="active site" description="Nucleophile" evidence="6">
    <location>
        <position position="322"/>
    </location>
</feature>
<dbReference type="InterPro" id="IPR037439">
    <property type="entry name" value="Branching_enzy"/>
</dbReference>
<dbReference type="InterPro" id="IPR006048">
    <property type="entry name" value="A-amylase/branching_C"/>
</dbReference>
<feature type="active site" description="Proton donor" evidence="6">
    <location>
        <position position="442"/>
    </location>
</feature>
<dbReference type="PANTHER" id="PTHR43651">
    <property type="entry name" value="1,4-ALPHA-GLUCAN-BRANCHING ENZYME"/>
    <property type="match status" value="1"/>
</dbReference>
<protein>
    <recommendedName>
        <fullName evidence="3">1,4-alpha-glucan branching enzyme</fullName>
        <ecNumber evidence="3">2.4.1.18</ecNumber>
    </recommendedName>
</protein>
<dbReference type="GO" id="GO:0005737">
    <property type="term" value="C:cytoplasm"/>
    <property type="evidence" value="ECO:0007669"/>
    <property type="project" value="TreeGrafter"/>
</dbReference>
<feature type="domain" description="Glycosyl hydrolase family 13 catalytic" evidence="8">
    <location>
        <begin position="166"/>
        <end position="594"/>
    </location>
</feature>
<gene>
    <name evidence="9" type="ORF">KFE25_007178</name>
</gene>
<sequence>MGMYDLADAFVRTKLGIEQDEGSLRAFVIDNGLSFYGISRCGDGLVYREWAPAATSLSLIGDFNGWRPSAHACARNERGVWELYMPDVGGAPAIAPGSRIKVLVGICSPAPPHDVHLVERVPAWVRQTTRDEDTGGFAGVHVDPTRAEYAWRHPRPPRPPSLRIYEAHVGMSSNEPRIATWAEFRECVLPRVADLGYNALQLMAVQEHGCYESFGYHVTSFFAPACRFGPPDELRALIDAAHGLGLCVLMDVVHSHASANSAEGLSRFDGSRSQYFHSGARGHHRVWGSRLFDYGRDEVLRFLLSNLLWYARAYAFDGFRFDAVTTMLYTHRGLQPCGTASAGPASPRGEQPDGAPTLGGGGGGRDGARAHAARVPRASPPACCSLARSSSVDSHGSDGSSSSTPSSELDIDAAVYLMLANSMLHEEREHFGLPLPLTTVAEECSGHCALCLPPARGGLGFDYRLAIGIPPLWIHVLAESPPGRWPLAHVASELCKRRLCDRTIAYAECHDHSLVGAQTLAFRLMGTDMYHHMSRLSPLTPRIEYGVAALKLVRLLTSALGGDGYLNFMGNEFGHPQWVDFPREGNAYSLDKARRRWDLVDDPLLRYRWLYDYDRALNEAAEAHGWLHAPHARLACVDEGVQLIAFERARLLFVVNAHPEQPVQAYPVCVSGDYSTLVLSTDDALWGGRSRSLVLQRTVRPHELLLTVPPACAFILASCDLDVRPAEPWGATAGAPGAAHAAIALGGGVDGPQGGAVLFTPLIP</sequence>
<evidence type="ECO:0000259" key="8">
    <source>
        <dbReference type="SMART" id="SM00642"/>
    </source>
</evidence>
<comment type="caution">
    <text evidence="9">The sequence shown here is derived from an EMBL/GenBank/DDBJ whole genome shotgun (WGS) entry which is preliminary data.</text>
</comment>
<dbReference type="AlphaFoldDB" id="A0A8J6CEH4"/>
<evidence type="ECO:0000256" key="4">
    <source>
        <dbReference type="ARBA" id="ARBA00022676"/>
    </source>
</evidence>
<dbReference type="SUPFAM" id="SSF51011">
    <property type="entry name" value="Glycosyl hydrolase domain"/>
    <property type="match status" value="1"/>
</dbReference>
<dbReference type="EC" id="2.4.1.18" evidence="3"/>
<dbReference type="GO" id="GO:0003844">
    <property type="term" value="F:1,4-alpha-glucan branching enzyme activity"/>
    <property type="evidence" value="ECO:0007669"/>
    <property type="project" value="UniProtKB-EC"/>
</dbReference>
<dbReference type="PIRSF" id="PIRSF000463">
    <property type="entry name" value="GlgB"/>
    <property type="match status" value="1"/>
</dbReference>
<dbReference type="Proteomes" id="UP000751190">
    <property type="component" value="Unassembled WGS sequence"/>
</dbReference>
<dbReference type="InterPro" id="IPR017853">
    <property type="entry name" value="GH"/>
</dbReference>
<evidence type="ECO:0000313" key="9">
    <source>
        <dbReference type="EMBL" id="KAG8468126.1"/>
    </source>
</evidence>
<dbReference type="InterPro" id="IPR013783">
    <property type="entry name" value="Ig-like_fold"/>
</dbReference>
<dbReference type="InterPro" id="IPR013780">
    <property type="entry name" value="Glyco_hydro_b"/>
</dbReference>
<comment type="similarity">
    <text evidence="2">Belongs to the glycosyl hydrolase 13 family. GlgB subfamily.</text>
</comment>
<organism evidence="9 10">
    <name type="scientific">Diacronema lutheri</name>
    <name type="common">Unicellular marine alga</name>
    <name type="synonym">Monochrysis lutheri</name>
    <dbReference type="NCBI Taxonomy" id="2081491"/>
    <lineage>
        <taxon>Eukaryota</taxon>
        <taxon>Haptista</taxon>
        <taxon>Haptophyta</taxon>
        <taxon>Pavlovophyceae</taxon>
        <taxon>Pavlovales</taxon>
        <taxon>Pavlovaceae</taxon>
        <taxon>Diacronema</taxon>
    </lineage>
</organism>
<dbReference type="Gene3D" id="2.60.40.1180">
    <property type="entry name" value="Golgi alpha-mannosidase II"/>
    <property type="match status" value="1"/>
</dbReference>
<dbReference type="CDD" id="cd02854">
    <property type="entry name" value="E_set_GBE_euk_N"/>
    <property type="match status" value="1"/>
</dbReference>
<dbReference type="GO" id="GO:0004553">
    <property type="term" value="F:hydrolase activity, hydrolyzing O-glycosyl compounds"/>
    <property type="evidence" value="ECO:0007669"/>
    <property type="project" value="InterPro"/>
</dbReference>
<evidence type="ECO:0000256" key="6">
    <source>
        <dbReference type="PIRSR" id="PIRSR000463-1"/>
    </source>
</evidence>
<keyword evidence="4" id="KW-0328">Glycosyltransferase</keyword>
<feature type="compositionally biased region" description="Low complexity" evidence="7">
    <location>
        <begin position="389"/>
        <end position="407"/>
    </location>
</feature>
<evidence type="ECO:0000256" key="5">
    <source>
        <dbReference type="ARBA" id="ARBA00022679"/>
    </source>
</evidence>
<reference evidence="9" key="1">
    <citation type="submission" date="2021-05" db="EMBL/GenBank/DDBJ databases">
        <title>The genome of the haptophyte Pavlova lutheri (Diacronema luteri, Pavlovales) - a model for lipid biosynthesis in eukaryotic algae.</title>
        <authorList>
            <person name="Hulatt C.J."/>
            <person name="Posewitz M.C."/>
        </authorList>
    </citation>
    <scope>NUCLEOTIDE SEQUENCE</scope>
    <source>
        <strain evidence="9">NIVA-4/92</strain>
    </source>
</reference>
<dbReference type="InterPro" id="IPR006047">
    <property type="entry name" value="GH13_cat_dom"/>
</dbReference>